<dbReference type="eggNOG" id="COG3279">
    <property type="taxonomic scope" value="Bacteria"/>
</dbReference>
<proteinExistence type="predicted"/>
<evidence type="ECO:0000256" key="2">
    <source>
        <dbReference type="PROSITE-ProRule" id="PRU00169"/>
    </source>
</evidence>
<evidence type="ECO:0000256" key="1">
    <source>
        <dbReference type="ARBA" id="ARBA00023012"/>
    </source>
</evidence>
<dbReference type="PANTHER" id="PTHR37299:SF1">
    <property type="entry name" value="STAGE 0 SPORULATION PROTEIN A HOMOLOG"/>
    <property type="match status" value="1"/>
</dbReference>
<comment type="caution">
    <text evidence="5">The sequence shown here is derived from an EMBL/GenBank/DDBJ whole genome shotgun (WGS) entry which is preliminary data.</text>
</comment>
<dbReference type="PANTHER" id="PTHR37299">
    <property type="entry name" value="TRANSCRIPTIONAL REGULATOR-RELATED"/>
    <property type="match status" value="1"/>
</dbReference>
<dbReference type="Proteomes" id="UP000029391">
    <property type="component" value="Unassembled WGS sequence"/>
</dbReference>
<dbReference type="GO" id="GO:0003677">
    <property type="term" value="F:DNA binding"/>
    <property type="evidence" value="ECO:0007669"/>
    <property type="project" value="InterPro"/>
</dbReference>
<reference evidence="5 6" key="1">
    <citation type="submission" date="2013-09" db="EMBL/GenBank/DDBJ databases">
        <title>Genome sequencing of Arenimonas composti.</title>
        <authorList>
            <person name="Chen F."/>
            <person name="Wang G."/>
        </authorList>
    </citation>
    <scope>NUCLEOTIDE SEQUENCE [LARGE SCALE GENOMIC DNA]</scope>
    <source>
        <strain evidence="5 6">TR7-09</strain>
    </source>
</reference>
<feature type="domain" description="Response regulatory" evidence="3">
    <location>
        <begin position="7"/>
        <end position="120"/>
    </location>
</feature>
<dbReference type="Gene3D" id="2.40.50.1020">
    <property type="entry name" value="LytTr DNA-binding domain"/>
    <property type="match status" value="1"/>
</dbReference>
<dbReference type="SMART" id="SM00448">
    <property type="entry name" value="REC"/>
    <property type="match status" value="1"/>
</dbReference>
<feature type="domain" description="HTH LytTR-type" evidence="4">
    <location>
        <begin position="133"/>
        <end position="237"/>
    </location>
</feature>
<dbReference type="RefSeq" id="WP_026816198.1">
    <property type="nucleotide sequence ID" value="NZ_AUFF01000001.1"/>
</dbReference>
<dbReference type="InterPro" id="IPR007492">
    <property type="entry name" value="LytTR_DNA-bd_dom"/>
</dbReference>
<dbReference type="PROSITE" id="PS50110">
    <property type="entry name" value="RESPONSE_REGULATORY"/>
    <property type="match status" value="1"/>
</dbReference>
<evidence type="ECO:0000313" key="6">
    <source>
        <dbReference type="Proteomes" id="UP000029391"/>
    </source>
</evidence>
<name>A0A091BDW8_9GAMM</name>
<dbReference type="PROSITE" id="PS50930">
    <property type="entry name" value="HTH_LYTTR"/>
    <property type="match status" value="1"/>
</dbReference>
<dbReference type="Pfam" id="PF04397">
    <property type="entry name" value="LytTR"/>
    <property type="match status" value="1"/>
</dbReference>
<gene>
    <name evidence="5" type="ORF">P873_12625</name>
</gene>
<dbReference type="InterPro" id="IPR011006">
    <property type="entry name" value="CheY-like_superfamily"/>
</dbReference>
<keyword evidence="1" id="KW-0902">Two-component regulatory system</keyword>
<evidence type="ECO:0000259" key="3">
    <source>
        <dbReference type="PROSITE" id="PS50110"/>
    </source>
</evidence>
<protein>
    <submittedName>
        <fullName evidence="5">Uncharacterized protein</fullName>
    </submittedName>
</protein>
<keyword evidence="2" id="KW-0597">Phosphoprotein</keyword>
<dbReference type="STRING" id="1121013.GCA_000426365_00735"/>
<dbReference type="EMBL" id="AWXU01000044">
    <property type="protein sequence ID" value="KFN48984.1"/>
    <property type="molecule type" value="Genomic_DNA"/>
</dbReference>
<dbReference type="SMART" id="SM00850">
    <property type="entry name" value="LytTR"/>
    <property type="match status" value="1"/>
</dbReference>
<dbReference type="InterPro" id="IPR001789">
    <property type="entry name" value="Sig_transdc_resp-reg_receiver"/>
</dbReference>
<sequence length="237" mass="25747">MSASPLRVAIVDDVALARQRLERLLRGWPDVTVVASCADVDAATAAVALHAPDLLLLDVDMPGADGFALLDRLPADARPAVVFTTAHAGFAARAFRVDAVDYLLKPVSAEALGEALERVATRRRAGRDTPAWLVLREREGTTLVPMAAIDWVEAAGNYACIRADGTTHVHRETLTRLEARLDPALFQRIHRSRLVNVAKIASLRPLANGDHVVVLRDGTELGLSRTWRDALYARLQG</sequence>
<dbReference type="SUPFAM" id="SSF52172">
    <property type="entry name" value="CheY-like"/>
    <property type="match status" value="1"/>
</dbReference>
<dbReference type="Gene3D" id="3.40.50.2300">
    <property type="match status" value="1"/>
</dbReference>
<keyword evidence="6" id="KW-1185">Reference proteome</keyword>
<evidence type="ECO:0000259" key="4">
    <source>
        <dbReference type="PROSITE" id="PS50930"/>
    </source>
</evidence>
<accession>A0A091BDW8</accession>
<dbReference type="InterPro" id="IPR046947">
    <property type="entry name" value="LytR-like"/>
</dbReference>
<feature type="modified residue" description="4-aspartylphosphate" evidence="2">
    <location>
        <position position="58"/>
    </location>
</feature>
<dbReference type="GO" id="GO:0000156">
    <property type="term" value="F:phosphorelay response regulator activity"/>
    <property type="evidence" value="ECO:0007669"/>
    <property type="project" value="InterPro"/>
</dbReference>
<organism evidence="5 6">
    <name type="scientific">Arenimonas composti TR7-09 = DSM 18010</name>
    <dbReference type="NCBI Taxonomy" id="1121013"/>
    <lineage>
        <taxon>Bacteria</taxon>
        <taxon>Pseudomonadati</taxon>
        <taxon>Pseudomonadota</taxon>
        <taxon>Gammaproteobacteria</taxon>
        <taxon>Lysobacterales</taxon>
        <taxon>Lysobacteraceae</taxon>
        <taxon>Arenimonas</taxon>
    </lineage>
</organism>
<evidence type="ECO:0000313" key="5">
    <source>
        <dbReference type="EMBL" id="KFN48984.1"/>
    </source>
</evidence>
<dbReference type="AlphaFoldDB" id="A0A091BDW8"/>
<dbReference type="OrthoDB" id="236568at2"/>
<dbReference type="Pfam" id="PF00072">
    <property type="entry name" value="Response_reg"/>
    <property type="match status" value="1"/>
</dbReference>